<name>A0A392VC89_9FABA</name>
<feature type="non-terminal residue" evidence="1">
    <location>
        <position position="41"/>
    </location>
</feature>
<organism evidence="1 2">
    <name type="scientific">Trifolium medium</name>
    <dbReference type="NCBI Taxonomy" id="97028"/>
    <lineage>
        <taxon>Eukaryota</taxon>
        <taxon>Viridiplantae</taxon>
        <taxon>Streptophyta</taxon>
        <taxon>Embryophyta</taxon>
        <taxon>Tracheophyta</taxon>
        <taxon>Spermatophyta</taxon>
        <taxon>Magnoliopsida</taxon>
        <taxon>eudicotyledons</taxon>
        <taxon>Gunneridae</taxon>
        <taxon>Pentapetalae</taxon>
        <taxon>rosids</taxon>
        <taxon>fabids</taxon>
        <taxon>Fabales</taxon>
        <taxon>Fabaceae</taxon>
        <taxon>Papilionoideae</taxon>
        <taxon>50 kb inversion clade</taxon>
        <taxon>NPAAA clade</taxon>
        <taxon>Hologalegina</taxon>
        <taxon>IRL clade</taxon>
        <taxon>Trifolieae</taxon>
        <taxon>Trifolium</taxon>
    </lineage>
</organism>
<reference evidence="1 2" key="1">
    <citation type="journal article" date="2018" name="Front. Plant Sci.">
        <title>Red Clover (Trifolium pratense) and Zigzag Clover (T. medium) - A Picture of Genomic Similarities and Differences.</title>
        <authorList>
            <person name="Dluhosova J."/>
            <person name="Istvanek J."/>
            <person name="Nedelnik J."/>
            <person name="Repkova J."/>
        </authorList>
    </citation>
    <scope>NUCLEOTIDE SEQUENCE [LARGE SCALE GENOMIC DNA]</scope>
    <source>
        <strain evidence="2">cv. 10/8</strain>
        <tissue evidence="1">Leaf</tissue>
    </source>
</reference>
<dbReference type="AlphaFoldDB" id="A0A392VC89"/>
<dbReference type="EMBL" id="LXQA011127430">
    <property type="protein sequence ID" value="MCI85948.1"/>
    <property type="molecule type" value="Genomic_DNA"/>
</dbReference>
<accession>A0A392VC89</accession>
<evidence type="ECO:0000313" key="1">
    <source>
        <dbReference type="EMBL" id="MCI85948.1"/>
    </source>
</evidence>
<keyword evidence="2" id="KW-1185">Reference proteome</keyword>
<protein>
    <submittedName>
        <fullName evidence="1">Uncharacterized protein</fullName>
    </submittedName>
</protein>
<comment type="caution">
    <text evidence="1">The sequence shown here is derived from an EMBL/GenBank/DDBJ whole genome shotgun (WGS) entry which is preliminary data.</text>
</comment>
<sequence>MVLSPTQNSQKFIINFYRRNSGVNLTVLSGVRSAKDRIGNT</sequence>
<proteinExistence type="predicted"/>
<dbReference type="Proteomes" id="UP000265520">
    <property type="component" value="Unassembled WGS sequence"/>
</dbReference>
<evidence type="ECO:0000313" key="2">
    <source>
        <dbReference type="Proteomes" id="UP000265520"/>
    </source>
</evidence>